<dbReference type="Pfam" id="PF12680">
    <property type="entry name" value="SnoaL_2"/>
    <property type="match status" value="1"/>
</dbReference>
<dbReference type="EMBL" id="AP022314">
    <property type="protein sequence ID" value="BBU24388.1"/>
    <property type="molecule type" value="Genomic_DNA"/>
</dbReference>
<dbReference type="AlphaFoldDB" id="A0AAD1H3A9"/>
<reference evidence="2 3" key="1">
    <citation type="submission" date="2019-12" db="EMBL/GenBank/DDBJ databases">
        <title>Complete genome sequence of Mycolicibacterium xenopi str. JCM15661T.</title>
        <authorList>
            <person name="Yoshida M."/>
            <person name="Fukano H."/>
            <person name="Asakura T."/>
            <person name="Hoshino Y."/>
        </authorList>
    </citation>
    <scope>NUCLEOTIDE SEQUENCE [LARGE SCALE GENOMIC DNA]</scope>
    <source>
        <strain evidence="2 3">JCM 15661T</strain>
    </source>
</reference>
<dbReference type="KEGG" id="mxe:MYXE_41780"/>
<dbReference type="InterPro" id="IPR037401">
    <property type="entry name" value="SnoaL-like"/>
</dbReference>
<dbReference type="Gene3D" id="3.10.450.50">
    <property type="match status" value="1"/>
</dbReference>
<evidence type="ECO:0000259" key="1">
    <source>
        <dbReference type="Pfam" id="PF12680"/>
    </source>
</evidence>
<feature type="domain" description="SnoaL-like" evidence="1">
    <location>
        <begin position="22"/>
        <end position="107"/>
    </location>
</feature>
<accession>A0AAD1H3A9</accession>
<proteinExistence type="predicted"/>
<dbReference type="RefSeq" id="WP_085195203.1">
    <property type="nucleotide sequence ID" value="NZ_AP022314.1"/>
</dbReference>
<name>A0AAD1H3A9_MYCXE</name>
<dbReference type="SUPFAM" id="SSF54427">
    <property type="entry name" value="NTF2-like"/>
    <property type="match status" value="1"/>
</dbReference>
<evidence type="ECO:0000313" key="2">
    <source>
        <dbReference type="EMBL" id="BBU24388.1"/>
    </source>
</evidence>
<protein>
    <recommendedName>
        <fullName evidence="1">SnoaL-like domain-containing protein</fullName>
    </recommendedName>
</protein>
<sequence>MSSARDLYRRWIYQLWSGKPIADEIVTDNFVGHWPNREVHGAAELQAIIDETRNMFDELTFEIEVGPLVDGDLVAGRWSGRGKSGEAVTTFFGNDILRLADGRFVEYWTGTSAG</sequence>
<organism evidence="2 3">
    <name type="scientific">Mycobacterium xenopi</name>
    <dbReference type="NCBI Taxonomy" id="1789"/>
    <lineage>
        <taxon>Bacteria</taxon>
        <taxon>Bacillati</taxon>
        <taxon>Actinomycetota</taxon>
        <taxon>Actinomycetes</taxon>
        <taxon>Mycobacteriales</taxon>
        <taxon>Mycobacteriaceae</taxon>
        <taxon>Mycobacterium</taxon>
    </lineage>
</organism>
<dbReference type="InterPro" id="IPR032710">
    <property type="entry name" value="NTF2-like_dom_sf"/>
</dbReference>
<evidence type="ECO:0000313" key="3">
    <source>
        <dbReference type="Proteomes" id="UP000464624"/>
    </source>
</evidence>
<gene>
    <name evidence="2" type="ORF">MYXE_41780</name>
</gene>
<dbReference type="Proteomes" id="UP000464624">
    <property type="component" value="Chromosome"/>
</dbReference>